<dbReference type="KEGG" id="daer:H9K75_22690"/>
<accession>A0A7H0GK19</accession>
<keyword evidence="2" id="KW-1185">Reference proteome</keyword>
<evidence type="ECO:0000313" key="2">
    <source>
        <dbReference type="Proteomes" id="UP000516028"/>
    </source>
</evidence>
<evidence type="ECO:0000313" key="1">
    <source>
        <dbReference type="EMBL" id="QNP48635.1"/>
    </source>
</evidence>
<sequence length="208" mass="22744">MTSITDTLCAIERRAERAIVQELRLMIQEILAMRTQLTLDERAHADALLLKLSHLESCQQVEVAAPHPIADSAPAAAPLLPPLRFDMIEALQPSGYLVYFYGHELGDLERVELTESLPAAAQLIRQQLVGQSSRVRRVTHDPRTGHLSFLAGDDTVLACVQPCEPSVPNVEVAVCEACAALARGEVEAFHRLFVATDPHQVGQELLAA</sequence>
<dbReference type="EMBL" id="CP060783">
    <property type="protein sequence ID" value="QNP48635.1"/>
    <property type="molecule type" value="Genomic_DNA"/>
</dbReference>
<dbReference type="Proteomes" id="UP000516028">
    <property type="component" value="Chromosome"/>
</dbReference>
<reference evidence="1 2" key="1">
    <citation type="submission" date="2020-08" db="EMBL/GenBank/DDBJ databases">
        <title>Genome sequence of Diaphorobacter aerolatus KACC 16536T.</title>
        <authorList>
            <person name="Hyun D.-W."/>
            <person name="Bae J.-W."/>
        </authorList>
    </citation>
    <scope>NUCLEOTIDE SEQUENCE [LARGE SCALE GENOMIC DNA]</scope>
    <source>
        <strain evidence="1 2">KACC 16536</strain>
    </source>
</reference>
<dbReference type="RefSeq" id="WP_187724229.1">
    <property type="nucleotide sequence ID" value="NZ_CP060783.1"/>
</dbReference>
<name>A0A7H0GK19_9BURK</name>
<protein>
    <submittedName>
        <fullName evidence="1">Uncharacterized protein</fullName>
    </submittedName>
</protein>
<dbReference type="AlphaFoldDB" id="A0A7H0GK19"/>
<gene>
    <name evidence="1" type="ORF">H9K75_22690</name>
</gene>
<proteinExistence type="predicted"/>
<organism evidence="1 2">
    <name type="scientific">Diaphorobacter aerolatus</name>
    <dbReference type="NCBI Taxonomy" id="1288495"/>
    <lineage>
        <taxon>Bacteria</taxon>
        <taxon>Pseudomonadati</taxon>
        <taxon>Pseudomonadota</taxon>
        <taxon>Betaproteobacteria</taxon>
        <taxon>Burkholderiales</taxon>
        <taxon>Comamonadaceae</taxon>
        <taxon>Diaphorobacter</taxon>
    </lineage>
</organism>